<dbReference type="EMBL" id="JACCFO010000001">
    <property type="protein sequence ID" value="NYI95229.1"/>
    <property type="molecule type" value="Genomic_DNA"/>
</dbReference>
<dbReference type="RefSeq" id="WP_179766785.1">
    <property type="nucleotide sequence ID" value="NZ_JACCFO010000001.1"/>
</dbReference>
<reference evidence="1 2" key="1">
    <citation type="submission" date="2020-07" db="EMBL/GenBank/DDBJ databases">
        <title>Sequencing the genomes of 1000 actinobacteria strains.</title>
        <authorList>
            <person name="Klenk H.-P."/>
        </authorList>
    </citation>
    <scope>NUCLEOTIDE SEQUENCE [LARGE SCALE GENOMIC DNA]</scope>
    <source>
        <strain evidence="1 2">DSM 45927</strain>
    </source>
</reference>
<accession>A0A853BIH3</accession>
<evidence type="ECO:0000313" key="1">
    <source>
        <dbReference type="EMBL" id="NYI95229.1"/>
    </source>
</evidence>
<protein>
    <submittedName>
        <fullName evidence="1">Uncharacterized protein</fullName>
    </submittedName>
</protein>
<organism evidence="1 2">
    <name type="scientific">Streptomonospora nanhaiensis</name>
    <dbReference type="NCBI Taxonomy" id="1323731"/>
    <lineage>
        <taxon>Bacteria</taxon>
        <taxon>Bacillati</taxon>
        <taxon>Actinomycetota</taxon>
        <taxon>Actinomycetes</taxon>
        <taxon>Streptosporangiales</taxon>
        <taxon>Nocardiopsidaceae</taxon>
        <taxon>Streptomonospora</taxon>
    </lineage>
</organism>
<comment type="caution">
    <text evidence="1">The sequence shown here is derived from an EMBL/GenBank/DDBJ whole genome shotgun (WGS) entry which is preliminary data.</text>
</comment>
<dbReference type="AlphaFoldDB" id="A0A853BIH3"/>
<dbReference type="Proteomes" id="UP000575985">
    <property type="component" value="Unassembled WGS sequence"/>
</dbReference>
<gene>
    <name evidence="1" type="ORF">HNR12_001506</name>
</gene>
<keyword evidence="2" id="KW-1185">Reference proteome</keyword>
<name>A0A853BIH3_9ACTN</name>
<sequence length="96" mass="9875">MTGDLFGTEPWPPQHGVDGRAAARYAATMELVDRVVGALATRSNSAPPESAEARRAGAALDEWAAVRAGLGPQDGAAVERVRAAALALLRGEAGRP</sequence>
<proteinExistence type="predicted"/>
<evidence type="ECO:0000313" key="2">
    <source>
        <dbReference type="Proteomes" id="UP000575985"/>
    </source>
</evidence>